<dbReference type="EMBL" id="MGFG01000032">
    <property type="protein sequence ID" value="OGM00444.1"/>
    <property type="molecule type" value="Genomic_DNA"/>
</dbReference>
<evidence type="ECO:0000256" key="1">
    <source>
        <dbReference type="SAM" id="MobiDB-lite"/>
    </source>
</evidence>
<protein>
    <recommendedName>
        <fullName evidence="4">ATPase AAA-type core domain-containing protein</fullName>
    </recommendedName>
</protein>
<dbReference type="AlphaFoldDB" id="A0A1F7WC89"/>
<evidence type="ECO:0008006" key="4">
    <source>
        <dbReference type="Google" id="ProtNLM"/>
    </source>
</evidence>
<evidence type="ECO:0000313" key="3">
    <source>
        <dbReference type="Proteomes" id="UP000176988"/>
    </source>
</evidence>
<comment type="caution">
    <text evidence="2">The sequence shown here is derived from an EMBL/GenBank/DDBJ whole genome shotgun (WGS) entry which is preliminary data.</text>
</comment>
<accession>A0A1F7WC89</accession>
<reference evidence="2 3" key="1">
    <citation type="journal article" date="2016" name="Nat. Commun.">
        <title>Thousands of microbial genomes shed light on interconnected biogeochemical processes in an aquifer system.</title>
        <authorList>
            <person name="Anantharaman K."/>
            <person name="Brown C.T."/>
            <person name="Hug L.A."/>
            <person name="Sharon I."/>
            <person name="Castelle C.J."/>
            <person name="Probst A.J."/>
            <person name="Thomas B.C."/>
            <person name="Singh A."/>
            <person name="Wilkins M.J."/>
            <person name="Karaoz U."/>
            <person name="Brodie E.L."/>
            <person name="Williams K.H."/>
            <person name="Hubbard S.S."/>
            <person name="Banfield J.F."/>
        </authorList>
    </citation>
    <scope>NUCLEOTIDE SEQUENCE [LARGE SCALE GENOMIC DNA]</scope>
</reference>
<sequence>MSIDSGQEELPRQVAGRPEMRESDLEYGRRTKEIIDNVLRDQFGDFFRSQEVLDGREAIPCIYKEGDPDSRVVLVLGDNASGKSYFRRLVEYTVQIGRLTELARIPDGKYPSDIFEVSPEERMEPGSFAALRYGDEAMHSTGDSSLQMVSRTIGWIRDAAQKKPTRDCIAYFDEPDMGSGLRVAKSIGLLIGSLGAERIPQLKSIFVTSHNPAVVRQLLKADSRPHYVFLGDSEGPRTIEDWLEMQKSEEVDPISPEELKKLSRQRFSDIQKVLDLRKERRKKTK</sequence>
<organism evidence="2 3">
    <name type="scientific">Candidatus Uhrbacteria bacterium RIFOXYC2_FULL_47_19</name>
    <dbReference type="NCBI Taxonomy" id="1802424"/>
    <lineage>
        <taxon>Bacteria</taxon>
        <taxon>Candidatus Uhriibacteriota</taxon>
    </lineage>
</organism>
<dbReference type="Proteomes" id="UP000176988">
    <property type="component" value="Unassembled WGS sequence"/>
</dbReference>
<proteinExistence type="predicted"/>
<name>A0A1F7WC89_9BACT</name>
<evidence type="ECO:0000313" key="2">
    <source>
        <dbReference type="EMBL" id="OGM00444.1"/>
    </source>
</evidence>
<feature type="region of interest" description="Disordered" evidence="1">
    <location>
        <begin position="1"/>
        <end position="25"/>
    </location>
</feature>
<gene>
    <name evidence="2" type="ORF">A2480_04295</name>
</gene>